<evidence type="ECO:0000313" key="1">
    <source>
        <dbReference type="EMBL" id="AGA64505.1"/>
    </source>
</evidence>
<dbReference type="KEGG" id="lcc:B488_05130"/>
<reference evidence="1 2" key="1">
    <citation type="journal article" date="2012" name="Stand. Genomic Sci.">
        <title>Complete genome sequence of Liberibacter crescens BT-1.</title>
        <authorList>
            <person name="Leonard M.T."/>
            <person name="Fagen J.R."/>
            <person name="Davis-Richardson A.G."/>
            <person name="Davis M.J."/>
            <person name="Triplett E.W."/>
        </authorList>
    </citation>
    <scope>NUCLEOTIDE SEQUENCE [LARGE SCALE GENOMIC DNA]</scope>
    <source>
        <strain evidence="1 2">BT-1</strain>
    </source>
</reference>
<gene>
    <name evidence="1" type="ordered locus">B488_05130</name>
</gene>
<sequence>MTIVSIVNEVCDLAALSRFDKFYGNNDDTCALLMTLLTEGGNEISLRAEWPSLIRQVPVTSDTFIVPPDFRRVYGKGAVMMADGSFARPVMAATSWEIIRKSSSSLWYFLDGKTLRLSSFSSPVTFFYISYHWILGSDGKNKAMISLDDDVPVFPEHLLVKNVLWRWRRSQGLVFQDELQEFEGSLALETSLFEDS</sequence>
<dbReference type="PATRIC" id="fig|1215343.11.peg.523"/>
<organism evidence="1 2">
    <name type="scientific">Liberibacter crescens (strain BT-1)</name>
    <dbReference type="NCBI Taxonomy" id="1215343"/>
    <lineage>
        <taxon>Bacteria</taxon>
        <taxon>Pseudomonadati</taxon>
        <taxon>Pseudomonadota</taxon>
        <taxon>Alphaproteobacteria</taxon>
        <taxon>Hyphomicrobiales</taxon>
        <taxon>Rhizobiaceae</taxon>
        <taxon>Liberibacter</taxon>
    </lineage>
</organism>
<dbReference type="HOGENOM" id="CLU_104191_0_0_5"/>
<keyword evidence="2" id="KW-1185">Reference proteome</keyword>
<accession>L0EUK1</accession>
<dbReference type="eggNOG" id="ENOG5032VSF">
    <property type="taxonomic scope" value="Bacteria"/>
</dbReference>
<dbReference type="EMBL" id="CP003789">
    <property type="protein sequence ID" value="AGA64505.1"/>
    <property type="molecule type" value="Genomic_DNA"/>
</dbReference>
<protein>
    <submittedName>
        <fullName evidence="1">Uncharacterized protein</fullName>
    </submittedName>
</protein>
<dbReference type="STRING" id="1215343.B488_05130"/>
<dbReference type="Proteomes" id="UP000010799">
    <property type="component" value="Chromosome"/>
</dbReference>
<proteinExistence type="predicted"/>
<evidence type="ECO:0000313" key="2">
    <source>
        <dbReference type="Proteomes" id="UP000010799"/>
    </source>
</evidence>
<name>L0EUK1_LIBCB</name>
<dbReference type="AlphaFoldDB" id="L0EUK1"/>